<keyword evidence="4" id="KW-0521">NADP</keyword>
<evidence type="ECO:0000256" key="4">
    <source>
        <dbReference type="ARBA" id="ARBA00022857"/>
    </source>
</evidence>
<feature type="binding site" evidence="9">
    <location>
        <position position="326"/>
    </location>
    <ligand>
        <name>FAD</name>
        <dbReference type="ChEBI" id="CHEBI:57692"/>
    </ligand>
</feature>
<evidence type="ECO:0000259" key="12">
    <source>
        <dbReference type="Pfam" id="PF02852"/>
    </source>
</evidence>
<feature type="domain" description="FAD/NAD(P)-binding" evidence="13">
    <location>
        <begin position="34"/>
        <end position="336"/>
    </location>
</feature>
<dbReference type="InterPro" id="IPR023753">
    <property type="entry name" value="FAD/NAD-binding_dom"/>
</dbReference>
<dbReference type="Proteomes" id="UP000006051">
    <property type="component" value="Chromosome"/>
</dbReference>
<dbReference type="HOGENOM" id="CLU_016755_1_2_10"/>
<sequence>MGIGFFYRTYYIIERFLQWFYTLNNTTMEKVQNLIIGFGKAGKTLAVDLAKAGQSVILVEQSPKMYGGTCINVGCIPSKKLAFLAHEKHAMQKQDAITLGEAVNEKDALIEKLNKANYDKVAKVAKVVTGKASFVDANTVKVALADGGEETISAERVFINTGAKNWAPPIEGLKDNPFVYDSTSIMELQKAPKHLVIIGGGYIGLEFAFTLSEFGTKVTILETSDTFVPREDREIAAELEKIMNSRNIEIKLNQKVEKVTAKEDVAIVQTADGDLEAEAVLVATGRRANVQDLALENAGVKLAERGYIEVNEYLQTSVPHIWAMGDVAGSPQFTYISLDDYRVVKDQILGDGERSTRGRTFPYAVFVDPPLANVGLTEAVAKEKGIKVRTAKLPAVNIPKAKILEQTEGLLKAVVDAETDQIIGAQLLCAESHEIINFLDLAIRQGMTWQEVRDYIFTHPTMIEAFNMLFGQFED</sequence>
<evidence type="ECO:0000256" key="10">
    <source>
        <dbReference type="PIRSR" id="PIRSR000350-4"/>
    </source>
</evidence>
<keyword evidence="14" id="KW-0670">Pyruvate</keyword>
<dbReference type="InterPro" id="IPR012999">
    <property type="entry name" value="Pyr_OxRdtase_I_AS"/>
</dbReference>
<dbReference type="InterPro" id="IPR036188">
    <property type="entry name" value="FAD/NAD-bd_sf"/>
</dbReference>
<dbReference type="STRING" id="867902.Ornrh_0168"/>
<feature type="binding site" evidence="9">
    <location>
        <position position="79"/>
    </location>
    <ligand>
        <name>FAD</name>
        <dbReference type="ChEBI" id="CHEBI:57692"/>
    </ligand>
</feature>
<evidence type="ECO:0000256" key="6">
    <source>
        <dbReference type="ARBA" id="ARBA00023157"/>
    </source>
</evidence>
<dbReference type="InterPro" id="IPR016156">
    <property type="entry name" value="FAD/NAD-linked_Rdtase_dimer_sf"/>
</dbReference>
<proteinExistence type="inferred from homology"/>
<accession>I3ZXF7</accession>
<dbReference type="GO" id="GO:0050660">
    <property type="term" value="F:flavin adenine dinucleotide binding"/>
    <property type="evidence" value="ECO:0007669"/>
    <property type="project" value="TreeGrafter"/>
</dbReference>
<keyword evidence="9" id="KW-0547">Nucleotide-binding</keyword>
<dbReference type="PRINTS" id="PR00411">
    <property type="entry name" value="PNDRDTASEI"/>
</dbReference>
<evidence type="ECO:0000256" key="7">
    <source>
        <dbReference type="ARBA" id="ARBA00023284"/>
    </source>
</evidence>
<dbReference type="PANTHER" id="PTHR43014:SF4">
    <property type="entry name" value="PYRIDINE NUCLEOTIDE-DISULFIDE OXIDOREDUCTASE RCLA-RELATED"/>
    <property type="match status" value="1"/>
</dbReference>
<keyword evidence="7 11" id="KW-0676">Redox-active center</keyword>
<reference evidence="14 15" key="1">
    <citation type="submission" date="2012-06" db="EMBL/GenBank/DDBJ databases">
        <title>The complete genome of Ornithobacterium rhinotracheale DSM 15997.</title>
        <authorList>
            <consortium name="US DOE Joint Genome Institute (JGI-PGF)"/>
            <person name="Lucas S."/>
            <person name="Copeland A."/>
            <person name="Lapidus A."/>
            <person name="Goodwin L."/>
            <person name="Pitluck S."/>
            <person name="Peters L."/>
            <person name="Mikhailova N."/>
            <person name="Teshima H."/>
            <person name="Kyrpides N."/>
            <person name="Mavromatis K."/>
            <person name="Pagani I."/>
            <person name="Ivanova N."/>
            <person name="Ovchinnikova G."/>
            <person name="Zeytun A."/>
            <person name="Detter J.C."/>
            <person name="Han C."/>
            <person name="Land M."/>
            <person name="Hauser L."/>
            <person name="Markowitz V."/>
            <person name="Cheng J.-F."/>
            <person name="Hugenholtz P."/>
            <person name="Woyke T."/>
            <person name="Wu D."/>
            <person name="Lang E."/>
            <person name="Kopitz M."/>
            <person name="Brambilla E."/>
            <person name="Klenk H.-P."/>
            <person name="Eisen J.A."/>
        </authorList>
    </citation>
    <scope>NUCLEOTIDE SEQUENCE [LARGE SCALE GENOMIC DNA]</scope>
    <source>
        <strain evidence="15">ATCC 51463 / DSM 15997 / CCUG 23171 / LMG 9086</strain>
    </source>
</reference>
<keyword evidence="15" id="KW-1185">Reference proteome</keyword>
<name>I3ZXF7_ORNRL</name>
<evidence type="ECO:0000256" key="5">
    <source>
        <dbReference type="ARBA" id="ARBA00023002"/>
    </source>
</evidence>
<comment type="cofactor">
    <cofactor evidence="9">
        <name>FAD</name>
        <dbReference type="ChEBI" id="CHEBI:57692"/>
    </cofactor>
    <text evidence="9">Binds 1 FAD per subunit.</text>
</comment>
<feature type="binding site" evidence="9">
    <location>
        <position position="285"/>
    </location>
    <ligand>
        <name>NAD(+)</name>
        <dbReference type="ChEBI" id="CHEBI:57540"/>
    </ligand>
</feature>
<dbReference type="Gene3D" id="3.30.390.30">
    <property type="match status" value="1"/>
</dbReference>
<evidence type="ECO:0000256" key="9">
    <source>
        <dbReference type="PIRSR" id="PIRSR000350-3"/>
    </source>
</evidence>
<dbReference type="KEGG" id="orh:Ornrh_0168"/>
<dbReference type="EMBL" id="CP003283">
    <property type="protein sequence ID" value="AFL96391.1"/>
    <property type="molecule type" value="Genomic_DNA"/>
</dbReference>
<feature type="domain" description="Pyridine nucleotide-disulphide oxidoreductase dimerisation" evidence="12">
    <location>
        <begin position="362"/>
        <end position="467"/>
    </location>
</feature>
<dbReference type="eggNOG" id="COG1249">
    <property type="taxonomic scope" value="Bacteria"/>
</dbReference>
<dbReference type="GO" id="GO:0016668">
    <property type="term" value="F:oxidoreductase activity, acting on a sulfur group of donors, NAD(P) as acceptor"/>
    <property type="evidence" value="ECO:0007669"/>
    <property type="project" value="InterPro"/>
</dbReference>
<evidence type="ECO:0000256" key="11">
    <source>
        <dbReference type="RuleBase" id="RU003691"/>
    </source>
</evidence>
<dbReference type="Pfam" id="PF07992">
    <property type="entry name" value="Pyr_redox_2"/>
    <property type="match status" value="1"/>
</dbReference>
<organism evidence="14 15">
    <name type="scientific">Ornithobacterium rhinotracheale (strain ATCC 51463 / DSM 15997 / CCUG 23171 / CIP 104009 / LMG 9086)</name>
    <dbReference type="NCBI Taxonomy" id="867902"/>
    <lineage>
        <taxon>Bacteria</taxon>
        <taxon>Pseudomonadati</taxon>
        <taxon>Bacteroidota</taxon>
        <taxon>Flavobacteriia</taxon>
        <taxon>Flavobacteriales</taxon>
        <taxon>Weeksellaceae</taxon>
        <taxon>Ornithobacterium</taxon>
    </lineage>
</organism>
<dbReference type="SUPFAM" id="SSF51905">
    <property type="entry name" value="FAD/NAD(P)-binding domain"/>
    <property type="match status" value="1"/>
</dbReference>
<gene>
    <name evidence="14" type="ordered locus">Ornrh_0168</name>
</gene>
<dbReference type="PATRIC" id="fig|867902.3.peg.170"/>
<evidence type="ECO:0000256" key="8">
    <source>
        <dbReference type="PIRSR" id="PIRSR000350-2"/>
    </source>
</evidence>
<dbReference type="SUPFAM" id="SSF55424">
    <property type="entry name" value="FAD/NAD-linked reductases, dimerisation (C-terminal) domain"/>
    <property type="match status" value="1"/>
</dbReference>
<keyword evidence="5 11" id="KW-0560">Oxidoreductase</keyword>
<dbReference type="InterPro" id="IPR001100">
    <property type="entry name" value="Pyr_nuc-diS_OxRdtase"/>
</dbReference>
<dbReference type="Gene3D" id="3.50.50.60">
    <property type="entry name" value="FAD/NAD(P)-binding domain"/>
    <property type="match status" value="2"/>
</dbReference>
<evidence type="ECO:0000256" key="2">
    <source>
        <dbReference type="ARBA" id="ARBA00022630"/>
    </source>
</evidence>
<dbReference type="FunFam" id="3.30.390.30:FF:000001">
    <property type="entry name" value="Dihydrolipoyl dehydrogenase"/>
    <property type="match status" value="1"/>
</dbReference>
<keyword evidence="3 9" id="KW-0274">FAD</keyword>
<dbReference type="AlphaFoldDB" id="I3ZXF7"/>
<keyword evidence="6" id="KW-1015">Disulfide bond</keyword>
<evidence type="ECO:0000259" key="13">
    <source>
        <dbReference type="Pfam" id="PF07992"/>
    </source>
</evidence>
<feature type="active site" description="Proton acceptor" evidence="8">
    <location>
        <position position="459"/>
    </location>
</feature>
<dbReference type="PROSITE" id="PS00076">
    <property type="entry name" value="PYRIDINE_REDOX_1"/>
    <property type="match status" value="1"/>
</dbReference>
<evidence type="ECO:0000313" key="15">
    <source>
        <dbReference type="Proteomes" id="UP000006051"/>
    </source>
</evidence>
<dbReference type="PIRSF" id="PIRSF000350">
    <property type="entry name" value="Mercury_reductase_MerA"/>
    <property type="match status" value="1"/>
</dbReference>
<keyword evidence="2 11" id="KW-0285">Flavoprotein</keyword>
<dbReference type="InterPro" id="IPR004099">
    <property type="entry name" value="Pyr_nucl-diS_OxRdtase_dimer"/>
</dbReference>
<feature type="disulfide bond" description="Redox-active" evidence="10">
    <location>
        <begin position="70"/>
        <end position="75"/>
    </location>
</feature>
<dbReference type="PRINTS" id="PR00368">
    <property type="entry name" value="FADPNR"/>
</dbReference>
<feature type="binding site" evidence="9">
    <location>
        <begin position="199"/>
        <end position="206"/>
    </location>
    <ligand>
        <name>NAD(+)</name>
        <dbReference type="ChEBI" id="CHEBI:57540"/>
    </ligand>
</feature>
<dbReference type="PANTHER" id="PTHR43014">
    <property type="entry name" value="MERCURIC REDUCTASE"/>
    <property type="match status" value="1"/>
</dbReference>
<keyword evidence="9" id="KW-0520">NAD</keyword>
<evidence type="ECO:0000256" key="3">
    <source>
        <dbReference type="ARBA" id="ARBA00022827"/>
    </source>
</evidence>
<comment type="similarity">
    <text evidence="1 11">Belongs to the class-I pyridine nucleotide-disulfide oxidoreductase family.</text>
</comment>
<dbReference type="Pfam" id="PF02852">
    <property type="entry name" value="Pyr_redox_dim"/>
    <property type="match status" value="1"/>
</dbReference>
<dbReference type="GO" id="GO:0003955">
    <property type="term" value="F:NAD(P)H dehydrogenase (quinone) activity"/>
    <property type="evidence" value="ECO:0007669"/>
    <property type="project" value="TreeGrafter"/>
</dbReference>
<feature type="binding site" evidence="9">
    <location>
        <position position="222"/>
    </location>
    <ligand>
        <name>NAD(+)</name>
        <dbReference type="ChEBI" id="CHEBI:57540"/>
    </ligand>
</feature>
<protein>
    <submittedName>
        <fullName evidence="14">Pyruvate/2-oxoglutarate dehydrogenase complex, dihydrolipoamide dehydrogenase component</fullName>
    </submittedName>
</protein>
<evidence type="ECO:0000313" key="14">
    <source>
        <dbReference type="EMBL" id="AFL96391.1"/>
    </source>
</evidence>
<evidence type="ECO:0000256" key="1">
    <source>
        <dbReference type="ARBA" id="ARBA00007532"/>
    </source>
</evidence>